<dbReference type="Pfam" id="PF01546">
    <property type="entry name" value="Peptidase_M20"/>
    <property type="match status" value="1"/>
</dbReference>
<keyword evidence="10" id="KW-1185">Reference proteome</keyword>
<evidence type="ECO:0000313" key="10">
    <source>
        <dbReference type="Proteomes" id="UP001232973"/>
    </source>
</evidence>
<evidence type="ECO:0000256" key="6">
    <source>
        <dbReference type="ARBA" id="ARBA00023049"/>
    </source>
</evidence>
<dbReference type="Proteomes" id="UP001232973">
    <property type="component" value="Unassembled WGS sequence"/>
</dbReference>
<dbReference type="InterPro" id="IPR010162">
    <property type="entry name" value="PepT-like"/>
</dbReference>
<keyword evidence="6" id="KW-0482">Metalloprotease</keyword>
<dbReference type="InterPro" id="IPR001261">
    <property type="entry name" value="ArgE/DapE_CS"/>
</dbReference>
<keyword evidence="3" id="KW-0479">Metal-binding</keyword>
<evidence type="ECO:0000256" key="7">
    <source>
        <dbReference type="PIRNR" id="PIRNR001123"/>
    </source>
</evidence>
<keyword evidence="2" id="KW-0645">Protease</keyword>
<dbReference type="InterPro" id="IPR036264">
    <property type="entry name" value="Bact_exopeptidase_dim_dom"/>
</dbReference>
<comment type="caution">
    <text evidence="9">The sequence shown here is derived from an EMBL/GenBank/DDBJ whole genome shotgun (WGS) entry which is preliminary data.</text>
</comment>
<dbReference type="Gene3D" id="3.30.70.360">
    <property type="match status" value="1"/>
</dbReference>
<dbReference type="InterPro" id="IPR002933">
    <property type="entry name" value="Peptidase_M20"/>
</dbReference>
<organism evidence="9 10">
    <name type="scientific">Alicyclobacillus cycloheptanicus</name>
    <dbReference type="NCBI Taxonomy" id="1457"/>
    <lineage>
        <taxon>Bacteria</taxon>
        <taxon>Bacillati</taxon>
        <taxon>Bacillota</taxon>
        <taxon>Bacilli</taxon>
        <taxon>Bacillales</taxon>
        <taxon>Alicyclobacillaceae</taxon>
        <taxon>Alicyclobacillus</taxon>
    </lineage>
</organism>
<evidence type="ECO:0000313" key="9">
    <source>
        <dbReference type="EMBL" id="MDQ0188423.1"/>
    </source>
</evidence>
<accession>A0ABT9XDP5</accession>
<dbReference type="Pfam" id="PF07687">
    <property type="entry name" value="M20_dimer"/>
    <property type="match status" value="1"/>
</dbReference>
<dbReference type="RefSeq" id="WP_274455824.1">
    <property type="nucleotide sequence ID" value="NZ_CP067097.1"/>
</dbReference>
<reference evidence="9 10" key="1">
    <citation type="submission" date="2023-07" db="EMBL/GenBank/DDBJ databases">
        <title>Genomic Encyclopedia of Type Strains, Phase IV (KMG-IV): sequencing the most valuable type-strain genomes for metagenomic binning, comparative biology and taxonomic classification.</title>
        <authorList>
            <person name="Goeker M."/>
        </authorList>
    </citation>
    <scope>NUCLEOTIDE SEQUENCE [LARGE SCALE GENOMIC DNA]</scope>
    <source>
        <strain evidence="9 10">DSM 4006</strain>
    </source>
</reference>
<evidence type="ECO:0000256" key="1">
    <source>
        <dbReference type="ARBA" id="ARBA00001947"/>
    </source>
</evidence>
<name>A0ABT9XDP5_9BACL</name>
<evidence type="ECO:0000256" key="4">
    <source>
        <dbReference type="ARBA" id="ARBA00022801"/>
    </source>
</evidence>
<dbReference type="InterPro" id="IPR011650">
    <property type="entry name" value="Peptidase_M20_dimer"/>
</dbReference>
<keyword evidence="4 9" id="KW-0378">Hydrolase</keyword>
<evidence type="ECO:0000256" key="2">
    <source>
        <dbReference type="ARBA" id="ARBA00022670"/>
    </source>
</evidence>
<dbReference type="Gene3D" id="3.40.630.10">
    <property type="entry name" value="Zn peptidases"/>
    <property type="match status" value="1"/>
</dbReference>
<protein>
    <submittedName>
        <fullName evidence="9">Tripeptide aminopeptidase</fullName>
        <ecNumber evidence="9">3.4.11.4</ecNumber>
    </submittedName>
</protein>
<gene>
    <name evidence="9" type="ORF">J2S03_000227</name>
</gene>
<dbReference type="PROSITE" id="PS00759">
    <property type="entry name" value="ARGE_DAPE_CPG2_2"/>
    <property type="match status" value="1"/>
</dbReference>
<dbReference type="PIRSF" id="PIRSF001123">
    <property type="entry name" value="PepA_GA"/>
    <property type="match status" value="1"/>
</dbReference>
<evidence type="ECO:0000256" key="5">
    <source>
        <dbReference type="ARBA" id="ARBA00022833"/>
    </source>
</evidence>
<dbReference type="InterPro" id="IPR008007">
    <property type="entry name" value="Peptidase_M42"/>
</dbReference>
<dbReference type="PANTHER" id="PTHR42994:SF2">
    <property type="entry name" value="PEPTIDASE"/>
    <property type="match status" value="1"/>
</dbReference>
<comment type="similarity">
    <text evidence="7">Belongs to the peptidase M42 family.</text>
</comment>
<dbReference type="EMBL" id="JAUSTP010000001">
    <property type="protein sequence ID" value="MDQ0188423.1"/>
    <property type="molecule type" value="Genomic_DNA"/>
</dbReference>
<proteinExistence type="inferred from homology"/>
<dbReference type="SUPFAM" id="SSF55031">
    <property type="entry name" value="Bacterial exopeptidase dimerisation domain"/>
    <property type="match status" value="1"/>
</dbReference>
<dbReference type="EC" id="3.4.11.4" evidence="9"/>
<evidence type="ECO:0000256" key="3">
    <source>
        <dbReference type="ARBA" id="ARBA00022723"/>
    </source>
</evidence>
<dbReference type="NCBIfam" id="TIGR01883">
    <property type="entry name" value="PepT-like"/>
    <property type="match status" value="1"/>
</dbReference>
<feature type="domain" description="Peptidase M20 dimerisation" evidence="8">
    <location>
        <begin position="181"/>
        <end position="272"/>
    </location>
</feature>
<sequence>MEMEHIRNTFLDLVQISSHSLHEGAVAAYCRARLEQLGFVVEEDDAGRQLGGETGNLIATLPGDPSKPCMMLAAHMDTVIPGEHVRPSVDEQGVVWSDGTTVLGADDKAGVTAILTAAAEMVNNHLPHGPLQVVFTIGEEIGLQGAKHLDRSKLKAEFGLSLDSGGALGTLVIAGPAQVKWEAIFTGKAAHAGVAPERGVSAIKMAAGGVARMPHGRVDAETTVNVGSFVGDGPTNIVPDRAQLVGEARSRSNEKLERVLADIEKAFEEAAHAAGGTVAFQATRMYDGFRFADGDPLRQRVEAALQKLGFTPAPVEGGGGSDANIYTSFGVPTMNIGIGYEDIHSVHEHIRLADIKSAAEVAVAFCTQD</sequence>
<evidence type="ECO:0000259" key="8">
    <source>
        <dbReference type="Pfam" id="PF07687"/>
    </source>
</evidence>
<keyword evidence="5" id="KW-0862">Zinc</keyword>
<comment type="cofactor">
    <cofactor evidence="1">
        <name>Zn(2+)</name>
        <dbReference type="ChEBI" id="CHEBI:29105"/>
    </cofactor>
</comment>
<keyword evidence="9" id="KW-0031">Aminopeptidase</keyword>
<dbReference type="GO" id="GO:0045148">
    <property type="term" value="F:tripeptide aminopeptidase activity"/>
    <property type="evidence" value="ECO:0007669"/>
    <property type="project" value="UniProtKB-EC"/>
</dbReference>
<dbReference type="PANTHER" id="PTHR42994">
    <property type="entry name" value="PEPTIDASE T"/>
    <property type="match status" value="1"/>
</dbReference>
<dbReference type="SUPFAM" id="SSF53187">
    <property type="entry name" value="Zn-dependent exopeptidases"/>
    <property type="match status" value="1"/>
</dbReference>